<name>A0AAV6TQG7_9ARAC</name>
<evidence type="ECO:0000313" key="2">
    <source>
        <dbReference type="Proteomes" id="UP000827092"/>
    </source>
</evidence>
<dbReference type="Pfam" id="PF16984">
    <property type="entry name" value="Grp7_allergen"/>
    <property type="match status" value="1"/>
</dbReference>
<gene>
    <name evidence="1" type="ORF">JTE90_016590</name>
</gene>
<accession>A0AAV6TQG7</accession>
<dbReference type="Proteomes" id="UP000827092">
    <property type="component" value="Unassembled WGS sequence"/>
</dbReference>
<proteinExistence type="predicted"/>
<dbReference type="EMBL" id="JAFNEN010001462">
    <property type="protein sequence ID" value="KAG8173861.1"/>
    <property type="molecule type" value="Genomic_DNA"/>
</dbReference>
<dbReference type="Gene3D" id="3.15.10.50">
    <property type="match status" value="1"/>
</dbReference>
<protein>
    <submittedName>
        <fullName evidence="1">Uncharacterized protein</fullName>
    </submittedName>
</protein>
<evidence type="ECO:0000313" key="1">
    <source>
        <dbReference type="EMBL" id="KAG8173861.1"/>
    </source>
</evidence>
<reference evidence="1 2" key="1">
    <citation type="journal article" date="2022" name="Nat. Ecol. Evol.">
        <title>A masculinizing supergene underlies an exaggerated male reproductive morph in a spider.</title>
        <authorList>
            <person name="Hendrickx F."/>
            <person name="De Corte Z."/>
            <person name="Sonet G."/>
            <person name="Van Belleghem S.M."/>
            <person name="Kostlbacher S."/>
            <person name="Vangestel C."/>
        </authorList>
    </citation>
    <scope>NUCLEOTIDE SEQUENCE [LARGE SCALE GENOMIC DNA]</scope>
    <source>
        <strain evidence="1">W744_W776</strain>
    </source>
</reference>
<organism evidence="1 2">
    <name type="scientific">Oedothorax gibbosus</name>
    <dbReference type="NCBI Taxonomy" id="931172"/>
    <lineage>
        <taxon>Eukaryota</taxon>
        <taxon>Metazoa</taxon>
        <taxon>Ecdysozoa</taxon>
        <taxon>Arthropoda</taxon>
        <taxon>Chelicerata</taxon>
        <taxon>Arachnida</taxon>
        <taxon>Araneae</taxon>
        <taxon>Araneomorphae</taxon>
        <taxon>Entelegynae</taxon>
        <taxon>Araneoidea</taxon>
        <taxon>Linyphiidae</taxon>
        <taxon>Erigoninae</taxon>
        <taxon>Oedothorax</taxon>
    </lineage>
</organism>
<dbReference type="InterPro" id="IPR038602">
    <property type="entry name" value="Mite_allergen_7_sf"/>
</dbReference>
<dbReference type="InterPro" id="IPR020234">
    <property type="entry name" value="Mite_allergen_group-7"/>
</dbReference>
<keyword evidence="2" id="KW-1185">Reference proteome</keyword>
<sequence length="256" mass="28918">MSLLIFVFHSEDDTLSLPCVSSDVDQYLDEVLARARAELPDPLRLPPRSSVVELSDGLLWGLSNITRLGEAEVSCEGDDIRIKAVITSDEIKGRYTWRKKKPGRDWEGYVVFISNDFQAEVEGVMEKREGGQKSHPRLERFRIKKFKDARVEMTGLGYITWALGEMTTLMSGIFQRAIASAIQGPLKEALERHMRELEIQRLYPEPEPSGLPRLLAVGHPLLPELPQEEARHRESRGAGSLERRQRGHCRLGATGC</sequence>
<dbReference type="AlphaFoldDB" id="A0AAV6TQG7"/>
<comment type="caution">
    <text evidence="1">The sequence shown here is derived from an EMBL/GenBank/DDBJ whole genome shotgun (WGS) entry which is preliminary data.</text>
</comment>